<keyword evidence="2" id="KW-1185">Reference proteome</keyword>
<sequence>MYSTSTSCVKPRIRRFRLRKRMRNVCIHAKQYHLCYAFRTQRWVSDMEIVIIPGKIIIIPP</sequence>
<dbReference type="AlphaFoldDB" id="A0A5B7H9U5"/>
<reference evidence="1 2" key="1">
    <citation type="submission" date="2019-05" db="EMBL/GenBank/DDBJ databases">
        <title>Another draft genome of Portunus trituberculatus and its Hox gene families provides insights of decapod evolution.</title>
        <authorList>
            <person name="Jeong J.-H."/>
            <person name="Song I."/>
            <person name="Kim S."/>
            <person name="Choi T."/>
            <person name="Kim D."/>
            <person name="Ryu S."/>
            <person name="Kim W."/>
        </authorList>
    </citation>
    <scope>NUCLEOTIDE SEQUENCE [LARGE SCALE GENOMIC DNA]</scope>
    <source>
        <tissue evidence="1">Muscle</tissue>
    </source>
</reference>
<dbReference type="Proteomes" id="UP000324222">
    <property type="component" value="Unassembled WGS sequence"/>
</dbReference>
<evidence type="ECO:0000313" key="2">
    <source>
        <dbReference type="Proteomes" id="UP000324222"/>
    </source>
</evidence>
<proteinExistence type="predicted"/>
<gene>
    <name evidence="1" type="ORF">E2C01_060728</name>
</gene>
<name>A0A5B7H9U5_PORTR</name>
<comment type="caution">
    <text evidence="1">The sequence shown here is derived from an EMBL/GenBank/DDBJ whole genome shotgun (WGS) entry which is preliminary data.</text>
</comment>
<dbReference type="EMBL" id="VSRR010024957">
    <property type="protein sequence ID" value="MPC66579.1"/>
    <property type="molecule type" value="Genomic_DNA"/>
</dbReference>
<evidence type="ECO:0000313" key="1">
    <source>
        <dbReference type="EMBL" id="MPC66579.1"/>
    </source>
</evidence>
<accession>A0A5B7H9U5</accession>
<organism evidence="1 2">
    <name type="scientific">Portunus trituberculatus</name>
    <name type="common">Swimming crab</name>
    <name type="synonym">Neptunus trituberculatus</name>
    <dbReference type="NCBI Taxonomy" id="210409"/>
    <lineage>
        <taxon>Eukaryota</taxon>
        <taxon>Metazoa</taxon>
        <taxon>Ecdysozoa</taxon>
        <taxon>Arthropoda</taxon>
        <taxon>Crustacea</taxon>
        <taxon>Multicrustacea</taxon>
        <taxon>Malacostraca</taxon>
        <taxon>Eumalacostraca</taxon>
        <taxon>Eucarida</taxon>
        <taxon>Decapoda</taxon>
        <taxon>Pleocyemata</taxon>
        <taxon>Brachyura</taxon>
        <taxon>Eubrachyura</taxon>
        <taxon>Portunoidea</taxon>
        <taxon>Portunidae</taxon>
        <taxon>Portuninae</taxon>
        <taxon>Portunus</taxon>
    </lineage>
</organism>
<protein>
    <submittedName>
        <fullName evidence="1">Uncharacterized protein</fullName>
    </submittedName>
</protein>